<evidence type="ECO:0000256" key="1">
    <source>
        <dbReference type="ARBA" id="ARBA00009091"/>
    </source>
</evidence>
<sequence>MKKLNILSIVTLIILTALMAAPTAQAQVAAEGDMEIGFVDPRAVLQRMPEMSAVRQRIQNLAERKQTELAERQQELQSEIELYQQKVGVISEQARQDEEQRLTQLDQEFRQLQSQAQQEIEQRRAELMAPLLQQIQEAIDAVASEQGLDYVLNTTTSTGDVIILYVSPDVESEYDITDAVMQNLGI</sequence>
<keyword evidence="6" id="KW-1185">Reference proteome</keyword>
<dbReference type="PANTHER" id="PTHR35089">
    <property type="entry name" value="CHAPERONE PROTEIN SKP"/>
    <property type="match status" value="1"/>
</dbReference>
<evidence type="ECO:0000313" key="6">
    <source>
        <dbReference type="Proteomes" id="UP001165366"/>
    </source>
</evidence>
<evidence type="ECO:0000256" key="3">
    <source>
        <dbReference type="SAM" id="Coils"/>
    </source>
</evidence>
<dbReference type="InterPro" id="IPR024930">
    <property type="entry name" value="Skp_dom_sf"/>
</dbReference>
<accession>A0ABS9KEA1</accession>
<keyword evidence="2 4" id="KW-0732">Signal</keyword>
<dbReference type="SMART" id="SM00935">
    <property type="entry name" value="OmpH"/>
    <property type="match status" value="1"/>
</dbReference>
<evidence type="ECO:0000313" key="5">
    <source>
        <dbReference type="EMBL" id="MCG2589165.1"/>
    </source>
</evidence>
<gene>
    <name evidence="5" type="ORF">L6773_11345</name>
</gene>
<feature type="coiled-coil region" evidence="3">
    <location>
        <begin position="51"/>
        <end position="122"/>
    </location>
</feature>
<feature type="signal peptide" evidence="4">
    <location>
        <begin position="1"/>
        <end position="26"/>
    </location>
</feature>
<comment type="caution">
    <text evidence="5">The sequence shown here is derived from an EMBL/GenBank/DDBJ whole genome shotgun (WGS) entry which is preliminary data.</text>
</comment>
<dbReference type="EMBL" id="JAKLWS010000013">
    <property type="protein sequence ID" value="MCG2589165.1"/>
    <property type="molecule type" value="Genomic_DNA"/>
</dbReference>
<dbReference type="SUPFAM" id="SSF111384">
    <property type="entry name" value="OmpH-like"/>
    <property type="match status" value="1"/>
</dbReference>
<dbReference type="PANTHER" id="PTHR35089:SF1">
    <property type="entry name" value="CHAPERONE PROTEIN SKP"/>
    <property type="match status" value="1"/>
</dbReference>
<feature type="chain" id="PRO_5047449804" evidence="4">
    <location>
        <begin position="27"/>
        <end position="186"/>
    </location>
</feature>
<dbReference type="InterPro" id="IPR005632">
    <property type="entry name" value="Chaperone_Skp"/>
</dbReference>
<dbReference type="RefSeq" id="WP_237854529.1">
    <property type="nucleotide sequence ID" value="NZ_JAKLWS010000013.1"/>
</dbReference>
<dbReference type="Proteomes" id="UP001165366">
    <property type="component" value="Unassembled WGS sequence"/>
</dbReference>
<evidence type="ECO:0000256" key="2">
    <source>
        <dbReference type="ARBA" id="ARBA00022729"/>
    </source>
</evidence>
<dbReference type="Pfam" id="PF03938">
    <property type="entry name" value="OmpH"/>
    <property type="match status" value="1"/>
</dbReference>
<evidence type="ECO:0000256" key="4">
    <source>
        <dbReference type="SAM" id="SignalP"/>
    </source>
</evidence>
<keyword evidence="3" id="KW-0175">Coiled coil</keyword>
<reference evidence="5" key="1">
    <citation type="submission" date="2022-01" db="EMBL/GenBank/DDBJ databases">
        <authorList>
            <person name="Wang Y."/>
        </authorList>
    </citation>
    <scope>NUCLEOTIDE SEQUENCE</scope>
    <source>
        <strain evidence="5">WB101</strain>
    </source>
</reference>
<organism evidence="5 6">
    <name type="scientific">Rhodohalobacter sulfatireducens</name>
    <dbReference type="NCBI Taxonomy" id="2911366"/>
    <lineage>
        <taxon>Bacteria</taxon>
        <taxon>Pseudomonadati</taxon>
        <taxon>Balneolota</taxon>
        <taxon>Balneolia</taxon>
        <taxon>Balneolales</taxon>
        <taxon>Balneolaceae</taxon>
        <taxon>Rhodohalobacter</taxon>
    </lineage>
</organism>
<dbReference type="Gene3D" id="3.30.910.20">
    <property type="entry name" value="Skp domain"/>
    <property type="match status" value="1"/>
</dbReference>
<reference evidence="5" key="2">
    <citation type="submission" date="2024-05" db="EMBL/GenBank/DDBJ databases">
        <title>Rhodohalobacter halophilus gen. nov., sp. nov., a moderately halophilic member of the family Balneolaceae.</title>
        <authorList>
            <person name="Xia J."/>
        </authorList>
    </citation>
    <scope>NUCLEOTIDE SEQUENCE</scope>
    <source>
        <strain evidence="5">WB101</strain>
    </source>
</reference>
<comment type="similarity">
    <text evidence="1">Belongs to the Skp family.</text>
</comment>
<name>A0ABS9KEA1_9BACT</name>
<protein>
    <submittedName>
        <fullName evidence="5">OmpH family outer membrane protein</fullName>
    </submittedName>
</protein>
<proteinExistence type="inferred from homology"/>